<name>A0A0F8YMD1_9ZZZZ</name>
<protein>
    <submittedName>
        <fullName evidence="1">Uncharacterized protein</fullName>
    </submittedName>
</protein>
<organism evidence="1">
    <name type="scientific">marine sediment metagenome</name>
    <dbReference type="NCBI Taxonomy" id="412755"/>
    <lineage>
        <taxon>unclassified sequences</taxon>
        <taxon>metagenomes</taxon>
        <taxon>ecological metagenomes</taxon>
    </lineage>
</organism>
<sequence length="77" mass="8953">MPKVKPMIGKLINIDLWLARNASGVYNLYESAPRFDKNNGWWNPDGGMEIYFEEIGKRVFSGLKPGECCRVRMQRME</sequence>
<reference evidence="1" key="1">
    <citation type="journal article" date="2015" name="Nature">
        <title>Complex archaea that bridge the gap between prokaryotes and eukaryotes.</title>
        <authorList>
            <person name="Spang A."/>
            <person name="Saw J.H."/>
            <person name="Jorgensen S.L."/>
            <person name="Zaremba-Niedzwiedzka K."/>
            <person name="Martijn J."/>
            <person name="Lind A.E."/>
            <person name="van Eijk R."/>
            <person name="Schleper C."/>
            <person name="Guy L."/>
            <person name="Ettema T.J."/>
        </authorList>
    </citation>
    <scope>NUCLEOTIDE SEQUENCE</scope>
</reference>
<gene>
    <name evidence="1" type="ORF">LCGC14_2802420</name>
</gene>
<evidence type="ECO:0000313" key="1">
    <source>
        <dbReference type="EMBL" id="KKK82532.1"/>
    </source>
</evidence>
<proteinExistence type="predicted"/>
<accession>A0A0F8YMD1</accession>
<dbReference type="AlphaFoldDB" id="A0A0F8YMD1"/>
<dbReference type="EMBL" id="LAZR01052628">
    <property type="protein sequence ID" value="KKK82532.1"/>
    <property type="molecule type" value="Genomic_DNA"/>
</dbReference>
<comment type="caution">
    <text evidence="1">The sequence shown here is derived from an EMBL/GenBank/DDBJ whole genome shotgun (WGS) entry which is preliminary data.</text>
</comment>